<evidence type="ECO:0000256" key="1">
    <source>
        <dbReference type="ARBA" id="ARBA00004474"/>
    </source>
</evidence>
<keyword evidence="4 5" id="KW-0687">Ribonucleoprotein</keyword>
<dbReference type="GO" id="GO:0005840">
    <property type="term" value="C:ribosome"/>
    <property type="evidence" value="ECO:0007669"/>
    <property type="project" value="UniProtKB-KW"/>
</dbReference>
<dbReference type="GO" id="GO:0009536">
    <property type="term" value="C:plastid"/>
    <property type="evidence" value="ECO:0007669"/>
    <property type="project" value="UniProtKB-SubCell"/>
</dbReference>
<dbReference type="PANTHER" id="PTHR18804:SF16">
    <property type="entry name" value="RIBOSOMAL PROTEIN"/>
    <property type="match status" value="1"/>
</dbReference>
<name>A0AAN7PTC7_9MYRT</name>
<keyword evidence="7" id="KW-1185">Reference proteome</keyword>
<protein>
    <recommendedName>
        <fullName evidence="5">Ribosomal protein</fullName>
    </recommendedName>
</protein>
<evidence type="ECO:0000256" key="3">
    <source>
        <dbReference type="ARBA" id="ARBA00022980"/>
    </source>
</evidence>
<dbReference type="GO" id="GO:0006412">
    <property type="term" value="P:translation"/>
    <property type="evidence" value="ECO:0007669"/>
    <property type="project" value="InterPro"/>
</dbReference>
<reference evidence="6 7" key="1">
    <citation type="journal article" date="2023" name="Hortic Res">
        <title>Pangenome of water caltrop reveals structural variations and asymmetric subgenome divergence after allopolyploidization.</title>
        <authorList>
            <person name="Zhang X."/>
            <person name="Chen Y."/>
            <person name="Wang L."/>
            <person name="Yuan Y."/>
            <person name="Fang M."/>
            <person name="Shi L."/>
            <person name="Lu R."/>
            <person name="Comes H.P."/>
            <person name="Ma Y."/>
            <person name="Chen Y."/>
            <person name="Huang G."/>
            <person name="Zhou Y."/>
            <person name="Zheng Z."/>
            <person name="Qiu Y."/>
        </authorList>
    </citation>
    <scope>NUCLEOTIDE SEQUENCE [LARGE SCALE GENOMIC DNA]</scope>
    <source>
        <tissue evidence="6">Roots</tissue>
    </source>
</reference>
<dbReference type="Pfam" id="PF00444">
    <property type="entry name" value="Ribosomal_L36"/>
    <property type="match status" value="1"/>
</dbReference>
<dbReference type="GO" id="GO:0003735">
    <property type="term" value="F:structural constituent of ribosome"/>
    <property type="evidence" value="ECO:0007669"/>
    <property type="project" value="InterPro"/>
</dbReference>
<organism evidence="6 7">
    <name type="scientific">Trapa incisa</name>
    <dbReference type="NCBI Taxonomy" id="236973"/>
    <lineage>
        <taxon>Eukaryota</taxon>
        <taxon>Viridiplantae</taxon>
        <taxon>Streptophyta</taxon>
        <taxon>Embryophyta</taxon>
        <taxon>Tracheophyta</taxon>
        <taxon>Spermatophyta</taxon>
        <taxon>Magnoliopsida</taxon>
        <taxon>eudicotyledons</taxon>
        <taxon>Gunneridae</taxon>
        <taxon>Pentapetalae</taxon>
        <taxon>rosids</taxon>
        <taxon>malvids</taxon>
        <taxon>Myrtales</taxon>
        <taxon>Lythraceae</taxon>
        <taxon>Trapa</taxon>
    </lineage>
</organism>
<keyword evidence="3 5" id="KW-0689">Ribosomal protein</keyword>
<accession>A0AAN7PTC7</accession>
<proteinExistence type="inferred from homology"/>
<dbReference type="HAMAP" id="MF_00251">
    <property type="entry name" value="Ribosomal_bL36"/>
    <property type="match status" value="1"/>
</dbReference>
<dbReference type="PANTHER" id="PTHR18804">
    <property type="entry name" value="RIBOSOMAL PROTEIN"/>
    <property type="match status" value="1"/>
</dbReference>
<comment type="similarity">
    <text evidence="2 5">Belongs to the bacterial ribosomal protein bL36 family.</text>
</comment>
<gene>
    <name evidence="6" type="ORF">SAY87_002021</name>
</gene>
<comment type="caution">
    <text evidence="6">The sequence shown here is derived from an EMBL/GenBank/DDBJ whole genome shotgun (WGS) entry which is preliminary data.</text>
</comment>
<dbReference type="NCBIfam" id="TIGR01022">
    <property type="entry name" value="rpmJ_bact"/>
    <property type="match status" value="1"/>
</dbReference>
<evidence type="ECO:0000313" key="7">
    <source>
        <dbReference type="Proteomes" id="UP001345219"/>
    </source>
</evidence>
<dbReference type="EMBL" id="JAXIOK010000015">
    <property type="protein sequence ID" value="KAK4753917.1"/>
    <property type="molecule type" value="Genomic_DNA"/>
</dbReference>
<evidence type="ECO:0000256" key="5">
    <source>
        <dbReference type="RuleBase" id="RU000570"/>
    </source>
</evidence>
<sequence>MISFSLFQFLGAMKVRSSVKKLCEFCKTVKRRGRVYVICSSNPKHKQRQGMVTFAHEGHIPPPVCSETSSKQLVMPSNPFVALTSGLRGSLASLFQKKRDPSMLFGGRTGLASLLSK</sequence>
<dbReference type="GO" id="GO:1990904">
    <property type="term" value="C:ribonucleoprotein complex"/>
    <property type="evidence" value="ECO:0007669"/>
    <property type="project" value="UniProtKB-KW"/>
</dbReference>
<comment type="subcellular location">
    <subcellularLocation>
        <location evidence="1">Plastid</location>
    </subcellularLocation>
</comment>
<dbReference type="AlphaFoldDB" id="A0AAN7PTC7"/>
<dbReference type="SUPFAM" id="SSF57840">
    <property type="entry name" value="Ribosomal protein L36"/>
    <property type="match status" value="1"/>
</dbReference>
<evidence type="ECO:0000313" key="6">
    <source>
        <dbReference type="EMBL" id="KAK4753917.1"/>
    </source>
</evidence>
<dbReference type="InterPro" id="IPR000473">
    <property type="entry name" value="Ribosomal_bL36"/>
</dbReference>
<dbReference type="InterPro" id="IPR052010">
    <property type="entry name" value="Ribosomal_LSU_bL36"/>
</dbReference>
<dbReference type="InterPro" id="IPR035977">
    <property type="entry name" value="Ribosomal_bL36_sp"/>
</dbReference>
<dbReference type="PROSITE" id="PS00828">
    <property type="entry name" value="RIBOSOMAL_L36"/>
    <property type="match status" value="1"/>
</dbReference>
<evidence type="ECO:0000256" key="4">
    <source>
        <dbReference type="ARBA" id="ARBA00023274"/>
    </source>
</evidence>
<dbReference type="Proteomes" id="UP001345219">
    <property type="component" value="Chromosome 2"/>
</dbReference>
<evidence type="ECO:0000256" key="2">
    <source>
        <dbReference type="ARBA" id="ARBA00007645"/>
    </source>
</evidence>